<proteinExistence type="predicted"/>
<dbReference type="SUPFAM" id="SSF56399">
    <property type="entry name" value="ADP-ribosylation"/>
    <property type="match status" value="2"/>
</dbReference>
<dbReference type="Pfam" id="PF00644">
    <property type="entry name" value="PARP"/>
    <property type="match status" value="1"/>
</dbReference>
<protein>
    <recommendedName>
        <fullName evidence="5">Poly [ADP-ribose] polymerase</fullName>
        <shortName evidence="5">PARP</shortName>
        <ecNumber evidence="5">2.4.2.-</ecNumber>
    </recommendedName>
</protein>
<dbReference type="InterPro" id="IPR001876">
    <property type="entry name" value="Znf_RanBP2"/>
</dbReference>
<feature type="region of interest" description="Disordered" evidence="6">
    <location>
        <begin position="1"/>
        <end position="24"/>
    </location>
</feature>
<dbReference type="PROSITE" id="PS50199">
    <property type="entry name" value="ZF_RANBP2_2"/>
    <property type="match status" value="1"/>
</dbReference>
<evidence type="ECO:0000259" key="7">
    <source>
        <dbReference type="PROSITE" id="PS50199"/>
    </source>
</evidence>
<feature type="compositionally biased region" description="Polar residues" evidence="6">
    <location>
        <begin position="9"/>
        <end position="18"/>
    </location>
</feature>
<accession>A0ABD3TWX3</accession>
<feature type="compositionally biased region" description="Low complexity" evidence="6">
    <location>
        <begin position="348"/>
        <end position="362"/>
    </location>
</feature>
<dbReference type="InterPro" id="IPR012317">
    <property type="entry name" value="Poly(ADP-ribose)pol_cat_dom"/>
</dbReference>
<evidence type="ECO:0000256" key="2">
    <source>
        <dbReference type="ARBA" id="ARBA00022771"/>
    </source>
</evidence>
<sequence length="1181" mass="130527">MLHFEAEETMSSHNSRNTINDSIDSDSDLDLNSFEYDDAVDSTVAEVDFLGQEKLVNKSTKLSSNPATLLSHSDQSVKSKYTEKCNISGEEILTGKDESSSVIIFNSSHDCLTDSNDTDIKVTGDDQITKESSYMNACLRSSDKKDSCQKKSVKKIKQPKVVFSEKTNYMFPKQDFVSLGSELNSGILSTLEKKCKDGNISSNKSAKKLLQVGFLRQRNKDTDLQHEEELYTCKDSAEGIPYLEKPGEFKDDKLLISLMTSGASIPLSDDADFFKSLPGENEDVLPPYVDNDYDVALVSLESKQTKNRNLTAKNRKVSQYVESRTLQSLTQKTEDSLPRYGDSDNEVQSSSSASRQRQNSTQITIPKNFSKGCYTPRTVSQVKEDSLPPYVDNDEDPSSSLKPAKFLTKTKQQDNSASEREKTSQYKTNTRKRKYPEIDMADSTFGFPVPSKLSKTEKDGEGKQNKRCKTDAAEYWTCLVCTVTNKNEVTSCLVCDTPKHIPGSEATRDDPKPLSPTLTEDDIIHKVQEIFPNVSWFYLVKSVKNMCEKNPDRNAVLLEIVDSFSTNPYPTNPDFSLYQRSPINMDLTLSYDVVQESNEKGKGKMPLRRFSQKSSSPSFVTSSIEPGPSSSIADVSSSVSDSDIRSECGVSSSEATRMRCDNCPLMELSTKISECCDEHPLCVTCVEKAAKEALAGKKMGPVMCPKPGCQSSVPKSQLQNVLPNIIMDLLEDKWLKEVHDAVEDMEGLVKCPSCNFKVFMDPDAKMFQCPDCSKITCRYCQKDWAGDDHNGCTANRNSSMTTEMETATSGHTFAFPPNWDITSDMDKSYIKVPLKSDAPEYLHVMAEFQRSGGISHTIRNIYRVQNPRLWQKYSLQKSHMLEDLGLNLLNEKHLYHGTDDDAVEKICKEGFDWRLCGVHGTAYGNGTYFALDAAVSCSYSSSRHGSGLFALTVNPFQIFSRYMGPAVLGGSANGNIGNLGALQTFANNSSAPSLSGVGDFNTPQSSINSSFTFGRPIQGSLNSGFTVGGQSTSGNSNTGFTFGNSNIPKGFPFVSQVGSSLSSTSNFHLPPPALGFSDGTSPGTNTNNLLQQMPFNPSFGQNCFPSSSGASFQQPSRFMFYAKVLVGQCCRGDTSMKKPPINQNDPHQRPYNSVVDQPSNPRIFVIFDSSQTYPEYLIEFV</sequence>
<dbReference type="EC" id="2.4.2.-" evidence="5"/>
<evidence type="ECO:0000259" key="8">
    <source>
        <dbReference type="PROSITE" id="PS51059"/>
    </source>
</evidence>
<feature type="domain" description="RanBP2-type" evidence="7">
    <location>
        <begin position="472"/>
        <end position="501"/>
    </location>
</feature>
<dbReference type="SMART" id="SM00547">
    <property type="entry name" value="ZnF_RBZ"/>
    <property type="match status" value="1"/>
</dbReference>
<feature type="region of interest" description="Disordered" evidence="6">
    <location>
        <begin position="598"/>
        <end position="648"/>
    </location>
</feature>
<keyword evidence="2 4" id="KW-0863">Zinc-finger</keyword>
<dbReference type="InterPro" id="IPR047545">
    <property type="entry name" value="BRcat_RBR_RNF216"/>
</dbReference>
<keyword evidence="10" id="KW-1185">Reference proteome</keyword>
<evidence type="ECO:0000313" key="10">
    <source>
        <dbReference type="Proteomes" id="UP001634394"/>
    </source>
</evidence>
<dbReference type="PANTHER" id="PTHR45740:SF2">
    <property type="entry name" value="POLY [ADP-RIBOSE] POLYMERASE"/>
    <property type="match status" value="1"/>
</dbReference>
<feature type="compositionally biased region" description="Low complexity" evidence="6">
    <location>
        <begin position="629"/>
        <end position="641"/>
    </location>
</feature>
<dbReference type="EMBL" id="JBJQND010000017">
    <property type="protein sequence ID" value="KAL3841664.1"/>
    <property type="molecule type" value="Genomic_DNA"/>
</dbReference>
<dbReference type="PROSITE" id="PS01358">
    <property type="entry name" value="ZF_RANBP2_1"/>
    <property type="match status" value="1"/>
</dbReference>
<feature type="compositionally biased region" description="Polar residues" evidence="6">
    <location>
        <begin position="612"/>
        <end position="624"/>
    </location>
</feature>
<dbReference type="AlphaFoldDB" id="A0ABD3TWX3"/>
<organism evidence="9 10">
    <name type="scientific">Sinanodonta woodiana</name>
    <name type="common">Chinese pond mussel</name>
    <name type="synonym">Anodonta woodiana</name>
    <dbReference type="NCBI Taxonomy" id="1069815"/>
    <lineage>
        <taxon>Eukaryota</taxon>
        <taxon>Metazoa</taxon>
        <taxon>Spiralia</taxon>
        <taxon>Lophotrochozoa</taxon>
        <taxon>Mollusca</taxon>
        <taxon>Bivalvia</taxon>
        <taxon>Autobranchia</taxon>
        <taxon>Heteroconchia</taxon>
        <taxon>Palaeoheterodonta</taxon>
        <taxon>Unionida</taxon>
        <taxon>Unionoidea</taxon>
        <taxon>Unionidae</taxon>
        <taxon>Unioninae</taxon>
        <taxon>Sinanodonta</taxon>
    </lineage>
</organism>
<keyword evidence="5" id="KW-0328">Glycosyltransferase</keyword>
<feature type="region of interest" description="Disordered" evidence="6">
    <location>
        <begin position="323"/>
        <end position="434"/>
    </location>
</feature>
<evidence type="ECO:0000313" key="9">
    <source>
        <dbReference type="EMBL" id="KAL3841664.1"/>
    </source>
</evidence>
<dbReference type="PANTHER" id="PTHR45740">
    <property type="entry name" value="POLY [ADP-RIBOSE] POLYMERASE"/>
    <property type="match status" value="1"/>
</dbReference>
<dbReference type="InterPro" id="IPR051712">
    <property type="entry name" value="ARTD-AVP"/>
</dbReference>
<feature type="compositionally biased region" description="Polar residues" evidence="6">
    <location>
        <begin position="1141"/>
        <end position="1155"/>
    </location>
</feature>
<feature type="region of interest" description="Disordered" evidence="6">
    <location>
        <begin position="1135"/>
        <end position="1155"/>
    </location>
</feature>
<reference evidence="9 10" key="1">
    <citation type="submission" date="2024-11" db="EMBL/GenBank/DDBJ databases">
        <title>Chromosome-level genome assembly of the freshwater bivalve Anodonta woodiana.</title>
        <authorList>
            <person name="Chen X."/>
        </authorList>
    </citation>
    <scope>NUCLEOTIDE SEQUENCE [LARGE SCALE GENOMIC DNA]</scope>
    <source>
        <strain evidence="9">MN2024</strain>
        <tissue evidence="9">Gills</tissue>
    </source>
</reference>
<dbReference type="CDD" id="cd20339">
    <property type="entry name" value="BRcat_RBR_RNF216"/>
    <property type="match status" value="1"/>
</dbReference>
<dbReference type="Gene3D" id="3.90.228.10">
    <property type="match status" value="2"/>
</dbReference>
<dbReference type="GO" id="GO:0003950">
    <property type="term" value="F:NAD+ poly-ADP-ribosyltransferase activity"/>
    <property type="evidence" value="ECO:0007669"/>
    <property type="project" value="UniProtKB-UniRule"/>
</dbReference>
<evidence type="ECO:0000256" key="4">
    <source>
        <dbReference type="PROSITE-ProRule" id="PRU00322"/>
    </source>
</evidence>
<keyword evidence="5" id="KW-0520">NAD</keyword>
<dbReference type="Proteomes" id="UP001634394">
    <property type="component" value="Unassembled WGS sequence"/>
</dbReference>
<dbReference type="SUPFAM" id="SSF57850">
    <property type="entry name" value="RING/U-box"/>
    <property type="match status" value="1"/>
</dbReference>
<feature type="domain" description="PARP catalytic" evidence="8">
    <location>
        <begin position="816"/>
        <end position="1181"/>
    </location>
</feature>
<name>A0ABD3TWX3_SINWO</name>
<evidence type="ECO:0000256" key="6">
    <source>
        <dbReference type="SAM" id="MobiDB-lite"/>
    </source>
</evidence>
<keyword evidence="1" id="KW-0479">Metal-binding</keyword>
<keyword evidence="5" id="KW-0808">Transferase</keyword>
<dbReference type="GO" id="GO:0008270">
    <property type="term" value="F:zinc ion binding"/>
    <property type="evidence" value="ECO:0007669"/>
    <property type="project" value="UniProtKB-KW"/>
</dbReference>
<keyword evidence="3" id="KW-0862">Zinc</keyword>
<gene>
    <name evidence="9" type="ORF">ACJMK2_019778</name>
</gene>
<evidence type="ECO:0000256" key="1">
    <source>
        <dbReference type="ARBA" id="ARBA00022723"/>
    </source>
</evidence>
<dbReference type="PROSITE" id="PS51059">
    <property type="entry name" value="PARP_CATALYTIC"/>
    <property type="match status" value="1"/>
</dbReference>
<evidence type="ECO:0000256" key="5">
    <source>
        <dbReference type="RuleBase" id="RU362114"/>
    </source>
</evidence>
<evidence type="ECO:0000256" key="3">
    <source>
        <dbReference type="ARBA" id="ARBA00022833"/>
    </source>
</evidence>
<dbReference type="Gene3D" id="4.10.1060.10">
    <property type="entry name" value="Zinc finger, RanBP2-type"/>
    <property type="match status" value="1"/>
</dbReference>
<comment type="caution">
    <text evidence="9">The sequence shown here is derived from an EMBL/GenBank/DDBJ whole genome shotgun (WGS) entry which is preliminary data.</text>
</comment>